<feature type="transmembrane region" description="Helical" evidence="1">
    <location>
        <begin position="95"/>
        <end position="115"/>
    </location>
</feature>
<keyword evidence="1" id="KW-0472">Membrane</keyword>
<organism evidence="2 3">
    <name type="scientific">Clostridium beijerinckii</name>
    <name type="common">Clostridium MP</name>
    <dbReference type="NCBI Taxonomy" id="1520"/>
    <lineage>
        <taxon>Bacteria</taxon>
        <taxon>Bacillati</taxon>
        <taxon>Bacillota</taxon>
        <taxon>Clostridia</taxon>
        <taxon>Eubacteriales</taxon>
        <taxon>Clostridiaceae</taxon>
        <taxon>Clostridium</taxon>
    </lineage>
</organism>
<evidence type="ECO:0000313" key="2">
    <source>
        <dbReference type="EMBL" id="OOM62556.1"/>
    </source>
</evidence>
<name>A0A1S8SAC5_CLOBE</name>
<gene>
    <name evidence="2" type="ORF">CLBCK_17030</name>
</gene>
<evidence type="ECO:0000256" key="1">
    <source>
        <dbReference type="SAM" id="Phobius"/>
    </source>
</evidence>
<protein>
    <recommendedName>
        <fullName evidence="4">Energy-coupling factor transport system substrate-specific component</fullName>
    </recommendedName>
</protein>
<dbReference type="EMBL" id="LZZI01000022">
    <property type="protein sequence ID" value="OOM62556.1"/>
    <property type="molecule type" value="Genomic_DNA"/>
</dbReference>
<dbReference type="Proteomes" id="UP000190973">
    <property type="component" value="Unassembled WGS sequence"/>
</dbReference>
<dbReference type="AlphaFoldDB" id="A0A1S8SAC5"/>
<reference evidence="2 3" key="1">
    <citation type="submission" date="2016-05" db="EMBL/GenBank/DDBJ databases">
        <title>Microbial solvent formation.</title>
        <authorList>
            <person name="Poehlein A."/>
            <person name="Montoya Solano J.D."/>
            <person name="Flitsch S."/>
            <person name="Krabben P."/>
            <person name="Duerre P."/>
            <person name="Daniel R."/>
        </authorList>
    </citation>
    <scope>NUCLEOTIDE SEQUENCE [LARGE SCALE GENOMIC DNA]</scope>
    <source>
        <strain evidence="2 3">DSM 53</strain>
    </source>
</reference>
<keyword evidence="1" id="KW-0812">Transmembrane</keyword>
<dbReference type="RefSeq" id="WP_077838369.1">
    <property type="nucleotide sequence ID" value="NZ_JABTAE010000001.1"/>
</dbReference>
<comment type="caution">
    <text evidence="2">The sequence shown here is derived from an EMBL/GenBank/DDBJ whole genome shotgun (WGS) entry which is preliminary data.</text>
</comment>
<sequence length="172" mass="19605">MKLKVCEIVLFSVLGSLLSVSQIVLSFLPNIEIVTLLIILFSIVYEQKAIYIVFIFIVTMGLIYGFGLWWIGYLILWPLLSVLTCTLRKFIEGKYLILSIYSGVFGLLFGFFYAIPNIIFIGLKEGIVFWISGIEFDIIHGVGNYIIMMFLGKKLINLLNNLNSRYLAGIRN</sequence>
<proteinExistence type="predicted"/>
<evidence type="ECO:0000313" key="3">
    <source>
        <dbReference type="Proteomes" id="UP000190973"/>
    </source>
</evidence>
<keyword evidence="1" id="KW-1133">Transmembrane helix</keyword>
<feature type="transmembrane region" description="Helical" evidence="1">
    <location>
        <begin position="127"/>
        <end position="151"/>
    </location>
</feature>
<feature type="transmembrane region" description="Helical" evidence="1">
    <location>
        <begin position="50"/>
        <end position="83"/>
    </location>
</feature>
<accession>A0A1S8SAC5</accession>
<evidence type="ECO:0008006" key="4">
    <source>
        <dbReference type="Google" id="ProtNLM"/>
    </source>
</evidence>